<reference evidence="7 8" key="1">
    <citation type="submission" date="2023-10" db="EMBL/GenBank/DDBJ databases">
        <title>Chromosome-scale genome assembly provides insights into flower coloration mechanisms of Canna indica.</title>
        <authorList>
            <person name="Li C."/>
        </authorList>
    </citation>
    <scope>NUCLEOTIDE SEQUENCE [LARGE SCALE GENOMIC DNA]</scope>
    <source>
        <tissue evidence="7">Flower</tissue>
    </source>
</reference>
<evidence type="ECO:0000256" key="3">
    <source>
        <dbReference type="ARBA" id="ARBA00022989"/>
    </source>
</evidence>
<evidence type="ECO:0000256" key="5">
    <source>
        <dbReference type="SAM" id="Coils"/>
    </source>
</evidence>
<comment type="subcellular location">
    <subcellularLocation>
        <location evidence="1">Membrane</location>
    </subcellularLocation>
</comment>
<name>A0AAQ3JYC6_9LILI</name>
<keyword evidence="3" id="KW-1133">Transmembrane helix</keyword>
<evidence type="ECO:0000256" key="2">
    <source>
        <dbReference type="ARBA" id="ARBA00022692"/>
    </source>
</evidence>
<keyword evidence="2" id="KW-0812">Transmembrane</keyword>
<dbReference type="PANTHER" id="PTHR31422">
    <property type="entry name" value="BNAANNG28530D PROTEIN"/>
    <property type="match status" value="1"/>
</dbReference>
<dbReference type="PANTHER" id="PTHR31422:SF0">
    <property type="entry name" value="MYOSIN-BINDING PROTEIN 7"/>
    <property type="match status" value="1"/>
</dbReference>
<feature type="coiled-coil region" evidence="5">
    <location>
        <begin position="270"/>
        <end position="347"/>
    </location>
</feature>
<sequence>MFLANATSDGHGLHAATNNSHESLLPVEVLFHGHKAIRFLLRNRFLTHDRDTGRSHLSGRRGRRCVVAGDAACCDSGWFGIEATGFAGGILNDQIIIILENDKLTTMNSVKVQSLASSFKRDQHHIIARHLHLAPQFEHPKLGKGFGTSLNPAPSTLRPLLFPFEPSVLDPTRALAFTLLAPYMTGERPAPIGVGIAGGGAEVGRAISVLMDPRASVYGTCACSCACCGTASLRSDAWLRSLKRKMDAAEAAAPSAVNGGFARVDIEEEVAALREAVISQQQAIQALRAELEEERSAAASAATEAMSMILRLQREKAEAHMEVRQFKRFAEEKMAHDQEELAALEDMVFKRDEAILALSCEVQACHHHLLSLGISISDALPTEPKTPDTATVSHSQFDFSCYDYPSLRCTIPADDAPIDLEKYPFGETPSEQLQKLEERICQLERTPSSGHFSNAMEKRVVVGHSPPRSTHIRRLSIDSCGSSLEFSKGEEFPVSVDYSDYGGRDDTSDRVCTIDTMHGASKEYAAMQREDHNKKYVNSNDDEIDTRRLYMRLEALEADRETMRQTLISMGTDKTQVVMLKEIAQHLYKDVTSEKRIIKKHSFLKRFSIVLVVKCVLSFVFHRKKPSRIRYNFGRSASNVGLLLLLHNSARVRHQRFLKRIEEQLPTFSSRQEMLSRALQL</sequence>
<accession>A0AAQ3JYC6</accession>
<dbReference type="GO" id="GO:0016020">
    <property type="term" value="C:membrane"/>
    <property type="evidence" value="ECO:0007669"/>
    <property type="project" value="UniProtKB-SubCell"/>
</dbReference>
<evidence type="ECO:0000313" key="7">
    <source>
        <dbReference type="EMBL" id="WOK98491.1"/>
    </source>
</evidence>
<evidence type="ECO:0000313" key="8">
    <source>
        <dbReference type="Proteomes" id="UP001327560"/>
    </source>
</evidence>
<dbReference type="EMBL" id="CP136891">
    <property type="protein sequence ID" value="WOK98491.1"/>
    <property type="molecule type" value="Genomic_DNA"/>
</dbReference>
<proteinExistence type="predicted"/>
<organism evidence="7 8">
    <name type="scientific">Canna indica</name>
    <name type="common">Indian-shot</name>
    <dbReference type="NCBI Taxonomy" id="4628"/>
    <lineage>
        <taxon>Eukaryota</taxon>
        <taxon>Viridiplantae</taxon>
        <taxon>Streptophyta</taxon>
        <taxon>Embryophyta</taxon>
        <taxon>Tracheophyta</taxon>
        <taxon>Spermatophyta</taxon>
        <taxon>Magnoliopsida</taxon>
        <taxon>Liliopsida</taxon>
        <taxon>Zingiberales</taxon>
        <taxon>Cannaceae</taxon>
        <taxon>Canna</taxon>
    </lineage>
</organism>
<dbReference type="Proteomes" id="UP001327560">
    <property type="component" value="Chromosome 2"/>
</dbReference>
<dbReference type="AlphaFoldDB" id="A0AAQ3JYC6"/>
<feature type="domain" description="GTD-binding" evidence="6">
    <location>
        <begin position="268"/>
        <end position="366"/>
    </location>
</feature>
<gene>
    <name evidence="7" type="ORF">Cni_G07203</name>
</gene>
<dbReference type="PROSITE" id="PS51775">
    <property type="entry name" value="GTD_BINDING"/>
    <property type="match status" value="1"/>
</dbReference>
<evidence type="ECO:0000259" key="6">
    <source>
        <dbReference type="PROSITE" id="PS51775"/>
    </source>
</evidence>
<keyword evidence="4" id="KW-0472">Membrane</keyword>
<keyword evidence="5" id="KW-0175">Coiled coil</keyword>
<evidence type="ECO:0000256" key="4">
    <source>
        <dbReference type="ARBA" id="ARBA00023136"/>
    </source>
</evidence>
<protein>
    <recommendedName>
        <fullName evidence="6">GTD-binding domain-containing protein</fullName>
    </recommendedName>
</protein>
<evidence type="ECO:0000256" key="1">
    <source>
        <dbReference type="ARBA" id="ARBA00004370"/>
    </source>
</evidence>
<keyword evidence="8" id="KW-1185">Reference proteome</keyword>
<dbReference type="GO" id="GO:0080115">
    <property type="term" value="F:myosin XI tail binding"/>
    <property type="evidence" value="ECO:0007669"/>
    <property type="project" value="UniProtKB-ARBA"/>
</dbReference>
<dbReference type="Pfam" id="PF04576">
    <property type="entry name" value="Zein-binding"/>
    <property type="match status" value="1"/>
</dbReference>
<dbReference type="InterPro" id="IPR007656">
    <property type="entry name" value="GTD-bd"/>
</dbReference>